<feature type="compositionally biased region" description="Low complexity" evidence="1">
    <location>
        <begin position="46"/>
        <end position="63"/>
    </location>
</feature>
<sequence>MTTTTVRMARTAAATEGMPAADGSRIAACFVAPQSTTVAVASSRTRPVASAPARIRPARPEAATGPARPARIACSVATTGPTPATHPGQPLTSSSLPA</sequence>
<proteinExistence type="predicted"/>
<feature type="region of interest" description="Disordered" evidence="1">
    <location>
        <begin position="43"/>
        <end position="98"/>
    </location>
</feature>
<feature type="compositionally biased region" description="Low complexity" evidence="1">
    <location>
        <begin position="77"/>
        <end position="90"/>
    </location>
</feature>
<dbReference type="RefSeq" id="WP_270111865.1">
    <property type="nucleotide sequence ID" value="NZ_JAPZVP010000017.1"/>
</dbReference>
<name>A0A9X3PCU6_9ACTN</name>
<evidence type="ECO:0000256" key="1">
    <source>
        <dbReference type="SAM" id="MobiDB-lite"/>
    </source>
</evidence>
<gene>
    <name evidence="2" type="ORF">O1R50_19540</name>
</gene>
<dbReference type="Proteomes" id="UP001146067">
    <property type="component" value="Unassembled WGS sequence"/>
</dbReference>
<keyword evidence="3" id="KW-1185">Reference proteome</keyword>
<organism evidence="2 3">
    <name type="scientific">Glycomyces luteolus</name>
    <dbReference type="NCBI Taxonomy" id="2670330"/>
    <lineage>
        <taxon>Bacteria</taxon>
        <taxon>Bacillati</taxon>
        <taxon>Actinomycetota</taxon>
        <taxon>Actinomycetes</taxon>
        <taxon>Glycomycetales</taxon>
        <taxon>Glycomycetaceae</taxon>
        <taxon>Glycomyces</taxon>
    </lineage>
</organism>
<dbReference type="AlphaFoldDB" id="A0A9X3PCU6"/>
<evidence type="ECO:0000313" key="3">
    <source>
        <dbReference type="Proteomes" id="UP001146067"/>
    </source>
</evidence>
<evidence type="ECO:0000313" key="2">
    <source>
        <dbReference type="EMBL" id="MDA1361831.1"/>
    </source>
</evidence>
<dbReference type="EMBL" id="JAPZVP010000017">
    <property type="protein sequence ID" value="MDA1361831.1"/>
    <property type="molecule type" value="Genomic_DNA"/>
</dbReference>
<protein>
    <submittedName>
        <fullName evidence="2">Uncharacterized protein</fullName>
    </submittedName>
</protein>
<comment type="caution">
    <text evidence="2">The sequence shown here is derived from an EMBL/GenBank/DDBJ whole genome shotgun (WGS) entry which is preliminary data.</text>
</comment>
<accession>A0A9X3PCU6</accession>
<reference evidence="2" key="1">
    <citation type="submission" date="2022-12" db="EMBL/GenBank/DDBJ databases">
        <title>Gycomyces niveus sp.nov.,a novel actinomycete isolated from soil in Shouguan.</title>
        <authorList>
            <person name="Yang X."/>
        </authorList>
    </citation>
    <scope>NUCLEOTIDE SEQUENCE</scope>
    <source>
        <strain evidence="2">NEAU-A15</strain>
    </source>
</reference>